<dbReference type="Proteomes" id="UP000229498">
    <property type="component" value="Unassembled WGS sequence"/>
</dbReference>
<dbReference type="PANTHER" id="PTHR43285:SF2">
    <property type="entry name" value="ANTHRANILATE PHOSPHORIBOSYLTRANSFERASE"/>
    <property type="match status" value="1"/>
</dbReference>
<feature type="binding site" evidence="9">
    <location>
        <position position="81"/>
    </location>
    <ligand>
        <name>anthranilate</name>
        <dbReference type="ChEBI" id="CHEBI:16567"/>
        <label>1</label>
    </ligand>
</feature>
<keyword evidence="9" id="KW-0460">Magnesium</keyword>
<comment type="subunit">
    <text evidence="9">Homodimer.</text>
</comment>
<evidence type="ECO:0000256" key="1">
    <source>
        <dbReference type="ARBA" id="ARBA00004907"/>
    </source>
</evidence>
<keyword evidence="9" id="KW-0479">Metal-binding</keyword>
<proteinExistence type="inferred from homology"/>
<dbReference type="Gene3D" id="1.20.970.10">
    <property type="entry name" value="Transferase, Pyrimidine Nucleoside Phosphorylase, Chain C"/>
    <property type="match status" value="1"/>
</dbReference>
<dbReference type="AlphaFoldDB" id="A0A2M9G1Z5"/>
<comment type="pathway">
    <text evidence="1 9">Amino-acid biosynthesis; L-tryptophan biosynthesis; L-tryptophan from chorismate: step 2/5.</text>
</comment>
<dbReference type="RefSeq" id="WP_109793918.1">
    <property type="nucleotide sequence ID" value="NZ_PHIG01000032.1"/>
</dbReference>
<evidence type="ECO:0000256" key="4">
    <source>
        <dbReference type="ARBA" id="ARBA00022679"/>
    </source>
</evidence>
<evidence type="ECO:0000256" key="5">
    <source>
        <dbReference type="ARBA" id="ARBA00022822"/>
    </source>
</evidence>
<evidence type="ECO:0000256" key="2">
    <source>
        <dbReference type="ARBA" id="ARBA00022605"/>
    </source>
</evidence>
<dbReference type="PANTHER" id="PTHR43285">
    <property type="entry name" value="ANTHRANILATE PHOSPHORIBOSYLTRANSFERASE"/>
    <property type="match status" value="1"/>
</dbReference>
<feature type="binding site" evidence="9">
    <location>
        <position position="93"/>
    </location>
    <ligand>
        <name>Mg(2+)</name>
        <dbReference type="ChEBI" id="CHEBI:18420"/>
        <label>1</label>
    </ligand>
</feature>
<name>A0A2M9G1Z5_9PROT</name>
<dbReference type="Pfam" id="PF00591">
    <property type="entry name" value="Glycos_transf_3"/>
    <property type="match status" value="1"/>
</dbReference>
<feature type="binding site" evidence="9">
    <location>
        <position position="89"/>
    </location>
    <ligand>
        <name>5-phospho-alpha-D-ribose 1-diphosphate</name>
        <dbReference type="ChEBI" id="CHEBI:58017"/>
    </ligand>
</feature>
<dbReference type="EMBL" id="PHIG01000032">
    <property type="protein sequence ID" value="PJK29741.1"/>
    <property type="molecule type" value="Genomic_DNA"/>
</dbReference>
<evidence type="ECO:0000259" key="10">
    <source>
        <dbReference type="Pfam" id="PF00591"/>
    </source>
</evidence>
<comment type="caution">
    <text evidence="9">Lacks conserved residue(s) required for the propagation of feature annotation.</text>
</comment>
<dbReference type="GO" id="GO:0000287">
    <property type="term" value="F:magnesium ion binding"/>
    <property type="evidence" value="ECO:0007669"/>
    <property type="project" value="UniProtKB-UniRule"/>
</dbReference>
<evidence type="ECO:0000256" key="6">
    <source>
        <dbReference type="ARBA" id="ARBA00023141"/>
    </source>
</evidence>
<dbReference type="Gene3D" id="3.40.1030.10">
    <property type="entry name" value="Nucleoside phosphorylase/phosphoribosyltransferase catalytic domain"/>
    <property type="match status" value="1"/>
</dbReference>
<keyword evidence="4 9" id="KW-0808">Transferase</keyword>
<feature type="domain" description="Glycosyl transferase family 3" evidence="10">
    <location>
        <begin position="75"/>
        <end position="324"/>
    </location>
</feature>
<dbReference type="GO" id="GO:0000162">
    <property type="term" value="P:L-tryptophan biosynthetic process"/>
    <property type="evidence" value="ECO:0007669"/>
    <property type="project" value="UniProtKB-UniRule"/>
</dbReference>
<protein>
    <recommendedName>
        <fullName evidence="9">Anthranilate phosphoribosyltransferase</fullName>
        <ecNumber evidence="9">2.4.2.18</ecNumber>
    </recommendedName>
</protein>
<organism evidence="12 13">
    <name type="scientific">Minwuia thermotolerans</name>
    <dbReference type="NCBI Taxonomy" id="2056226"/>
    <lineage>
        <taxon>Bacteria</taxon>
        <taxon>Pseudomonadati</taxon>
        <taxon>Pseudomonadota</taxon>
        <taxon>Alphaproteobacteria</taxon>
        <taxon>Minwuiales</taxon>
        <taxon>Minwuiaceae</taxon>
        <taxon>Minwuia</taxon>
    </lineage>
</organism>
<dbReference type="NCBIfam" id="TIGR01245">
    <property type="entry name" value="trpD"/>
    <property type="match status" value="1"/>
</dbReference>
<evidence type="ECO:0000313" key="12">
    <source>
        <dbReference type="EMBL" id="PJK29741.1"/>
    </source>
</evidence>
<sequence>METFKALIGRVAEGEKLPVEDARTAFDIMMSGDATPSQMGAFLMALRVRGETVEEITGGALAMRAKADKIPAPADAIDTCGTGGDAKGTWNVSTATAFVLAAHDIPVAKHGNRALSSKTGTADVLTALGVNIDCPFSLIQKALKEAGIGFLMAPRHHGAMRHVGPTRVELGTRTIFNLLGPLSNPAGAKRQLMGVFARKWVEPLAHVQMKLGAEKVWVVHGSDGMDELTTTGPSTVAELADGRVSVFEVNPADAGLPVARPEDLKGGGPEENARALQAVLNGAKNAFRDIVVLNAAAGLIVAGKAGSLKEGAEMAAASLDGGSAAARLAQLVKISNEAA</sequence>
<dbReference type="SUPFAM" id="SSF52418">
    <property type="entry name" value="Nucleoside phosphorylase/phosphoribosyltransferase catalytic domain"/>
    <property type="match status" value="1"/>
</dbReference>
<comment type="similarity">
    <text evidence="9">Belongs to the anthranilate phosphoribosyltransferase family.</text>
</comment>
<dbReference type="EC" id="2.4.2.18" evidence="9"/>
<dbReference type="HAMAP" id="MF_00211">
    <property type="entry name" value="TrpD"/>
    <property type="match status" value="1"/>
</dbReference>
<dbReference type="InterPro" id="IPR000312">
    <property type="entry name" value="Glycosyl_Trfase_fam3"/>
</dbReference>
<feature type="binding site" evidence="9">
    <location>
        <position position="226"/>
    </location>
    <ligand>
        <name>Mg(2+)</name>
        <dbReference type="ChEBI" id="CHEBI:18420"/>
        <label>2</label>
    </ligand>
</feature>
<dbReference type="GO" id="GO:0004048">
    <property type="term" value="F:anthranilate phosphoribosyltransferase activity"/>
    <property type="evidence" value="ECO:0007669"/>
    <property type="project" value="UniProtKB-UniRule"/>
</dbReference>
<comment type="catalytic activity">
    <reaction evidence="7 9">
        <text>N-(5-phospho-beta-D-ribosyl)anthranilate + diphosphate = 5-phospho-alpha-D-ribose 1-diphosphate + anthranilate</text>
        <dbReference type="Rhea" id="RHEA:11768"/>
        <dbReference type="ChEBI" id="CHEBI:16567"/>
        <dbReference type="ChEBI" id="CHEBI:18277"/>
        <dbReference type="ChEBI" id="CHEBI:33019"/>
        <dbReference type="ChEBI" id="CHEBI:58017"/>
        <dbReference type="EC" id="2.4.2.18"/>
    </reaction>
</comment>
<dbReference type="InterPro" id="IPR035902">
    <property type="entry name" value="Nuc_phospho_transferase"/>
</dbReference>
<dbReference type="InterPro" id="IPR036320">
    <property type="entry name" value="Glycosyl_Trfase_fam3_N_dom_sf"/>
</dbReference>
<feature type="binding site" evidence="9">
    <location>
        <begin position="91"/>
        <end position="94"/>
    </location>
    <ligand>
        <name>5-phospho-alpha-D-ribose 1-diphosphate</name>
        <dbReference type="ChEBI" id="CHEBI:58017"/>
    </ligand>
</feature>
<comment type="caution">
    <text evidence="12">The sequence shown here is derived from an EMBL/GenBank/DDBJ whole genome shotgun (WGS) entry which is preliminary data.</text>
</comment>
<dbReference type="GO" id="GO:0005829">
    <property type="term" value="C:cytosol"/>
    <property type="evidence" value="ECO:0007669"/>
    <property type="project" value="TreeGrafter"/>
</dbReference>
<keyword evidence="13" id="KW-1185">Reference proteome</keyword>
<keyword evidence="3 9" id="KW-0328">Glycosyltransferase</keyword>
<feature type="binding site" evidence="9">
    <location>
        <position position="167"/>
    </location>
    <ligand>
        <name>anthranilate</name>
        <dbReference type="ChEBI" id="CHEBI:16567"/>
        <label>2</label>
    </ligand>
</feature>
<feature type="binding site" evidence="9">
    <location>
        <position position="81"/>
    </location>
    <ligand>
        <name>5-phospho-alpha-D-ribose 1-diphosphate</name>
        <dbReference type="ChEBI" id="CHEBI:58017"/>
    </ligand>
</feature>
<dbReference type="InterPro" id="IPR005940">
    <property type="entry name" value="Anthranilate_Pribosyl_Tfrase"/>
</dbReference>
<comment type="cofactor">
    <cofactor evidence="9">
        <name>Mg(2+)</name>
        <dbReference type="ChEBI" id="CHEBI:18420"/>
    </cofactor>
    <text evidence="9">Binds 2 magnesium ions per monomer.</text>
</comment>
<gene>
    <name evidence="9 12" type="primary">trpD</name>
    <name evidence="12" type="ORF">CVT23_10870</name>
</gene>
<keyword evidence="5 9" id="KW-0822">Tryptophan biosynthesis</keyword>
<dbReference type="FunFam" id="3.40.1030.10:FF:000002">
    <property type="entry name" value="Anthranilate phosphoribosyltransferase"/>
    <property type="match status" value="1"/>
</dbReference>
<dbReference type="OrthoDB" id="9806430at2"/>
<evidence type="ECO:0000256" key="7">
    <source>
        <dbReference type="ARBA" id="ARBA00052328"/>
    </source>
</evidence>
<dbReference type="UniPathway" id="UPA00035">
    <property type="reaction ID" value="UER00041"/>
</dbReference>
<keyword evidence="6 9" id="KW-0057">Aromatic amino acid biosynthesis</keyword>
<dbReference type="SUPFAM" id="SSF47648">
    <property type="entry name" value="Nucleoside phosphorylase/phosphoribosyltransferase N-terminal domain"/>
    <property type="match status" value="1"/>
</dbReference>
<feature type="domain" description="Glycosyl transferase family 3 N-terminal" evidence="11">
    <location>
        <begin position="6"/>
        <end position="67"/>
    </location>
</feature>
<evidence type="ECO:0000313" key="13">
    <source>
        <dbReference type="Proteomes" id="UP000229498"/>
    </source>
</evidence>
<evidence type="ECO:0000256" key="3">
    <source>
        <dbReference type="ARBA" id="ARBA00022676"/>
    </source>
</evidence>
<feature type="binding site" evidence="9">
    <location>
        <position position="227"/>
    </location>
    <ligand>
        <name>Mg(2+)</name>
        <dbReference type="ChEBI" id="CHEBI:18420"/>
        <label>1</label>
    </ligand>
</feature>
<feature type="binding site" evidence="9">
    <location>
        <position position="227"/>
    </location>
    <ligand>
        <name>Mg(2+)</name>
        <dbReference type="ChEBI" id="CHEBI:18420"/>
        <label>2</label>
    </ligand>
</feature>
<feature type="binding site" evidence="9">
    <location>
        <position position="112"/>
    </location>
    <ligand>
        <name>anthranilate</name>
        <dbReference type="ChEBI" id="CHEBI:16567"/>
        <label>1</label>
    </ligand>
</feature>
<evidence type="ECO:0000256" key="8">
    <source>
        <dbReference type="ARBA" id="ARBA00061188"/>
    </source>
</evidence>
<feature type="binding site" evidence="9">
    <location>
        <position position="121"/>
    </location>
    <ligand>
        <name>5-phospho-alpha-D-ribose 1-diphosphate</name>
        <dbReference type="ChEBI" id="CHEBI:58017"/>
    </ligand>
</feature>
<evidence type="ECO:0000256" key="9">
    <source>
        <dbReference type="HAMAP-Rule" id="MF_00211"/>
    </source>
</evidence>
<dbReference type="InterPro" id="IPR017459">
    <property type="entry name" value="Glycosyl_Trfase_fam3_N_dom"/>
</dbReference>
<evidence type="ECO:0000259" key="11">
    <source>
        <dbReference type="Pfam" id="PF02885"/>
    </source>
</evidence>
<dbReference type="Pfam" id="PF02885">
    <property type="entry name" value="Glycos_trans_3N"/>
    <property type="match status" value="1"/>
</dbReference>
<feature type="binding site" evidence="9">
    <location>
        <begin position="84"/>
        <end position="85"/>
    </location>
    <ligand>
        <name>5-phospho-alpha-D-ribose 1-diphosphate</name>
        <dbReference type="ChEBI" id="CHEBI:58017"/>
    </ligand>
</feature>
<comment type="similarity">
    <text evidence="8">In the C-terminal section; belongs to the anthranilate phosphoribosyltransferase family.</text>
</comment>
<feature type="binding site" evidence="9">
    <location>
        <begin position="109"/>
        <end position="117"/>
    </location>
    <ligand>
        <name>5-phospho-alpha-D-ribose 1-diphosphate</name>
        <dbReference type="ChEBI" id="CHEBI:58017"/>
    </ligand>
</feature>
<accession>A0A2M9G1Z5</accession>
<keyword evidence="2 9" id="KW-0028">Amino-acid biosynthesis</keyword>
<comment type="function">
    <text evidence="9">Catalyzes the transfer of the phosphoribosyl group of 5-phosphorylribose-1-pyrophosphate (PRPP) to anthranilate to yield N-(5'-phosphoribosyl)-anthranilate (PRA).</text>
</comment>
<reference evidence="12 13" key="1">
    <citation type="submission" date="2017-11" db="EMBL/GenBank/DDBJ databases">
        <title>Draft genome sequence of Rhizobiales bacterium SY3-13.</title>
        <authorList>
            <person name="Sun C."/>
        </authorList>
    </citation>
    <scope>NUCLEOTIDE SEQUENCE [LARGE SCALE GENOMIC DNA]</scope>
    <source>
        <strain evidence="12 13">SY3-13</strain>
    </source>
</reference>